<evidence type="ECO:0000313" key="1">
    <source>
        <dbReference type="EMBL" id="GAG19939.1"/>
    </source>
</evidence>
<name>X0VNH8_9ZZZZ</name>
<comment type="caution">
    <text evidence="1">The sequence shown here is derived from an EMBL/GenBank/DDBJ whole genome shotgun (WGS) entry which is preliminary data.</text>
</comment>
<protein>
    <submittedName>
        <fullName evidence="1">Uncharacterized protein</fullName>
    </submittedName>
</protein>
<organism evidence="1">
    <name type="scientific">marine sediment metagenome</name>
    <dbReference type="NCBI Taxonomy" id="412755"/>
    <lineage>
        <taxon>unclassified sequences</taxon>
        <taxon>metagenomes</taxon>
        <taxon>ecological metagenomes</taxon>
    </lineage>
</organism>
<reference evidence="1" key="1">
    <citation type="journal article" date="2014" name="Front. Microbiol.">
        <title>High frequency of phylogenetically diverse reductive dehalogenase-homologous genes in deep subseafloor sedimentary metagenomes.</title>
        <authorList>
            <person name="Kawai M."/>
            <person name="Futagami T."/>
            <person name="Toyoda A."/>
            <person name="Takaki Y."/>
            <person name="Nishi S."/>
            <person name="Hori S."/>
            <person name="Arai W."/>
            <person name="Tsubouchi T."/>
            <person name="Morono Y."/>
            <person name="Uchiyama I."/>
            <person name="Ito T."/>
            <person name="Fujiyama A."/>
            <person name="Inagaki F."/>
            <person name="Takami H."/>
        </authorList>
    </citation>
    <scope>NUCLEOTIDE SEQUENCE</scope>
    <source>
        <strain evidence="1">Expedition CK06-06</strain>
    </source>
</reference>
<gene>
    <name evidence="1" type="ORF">S01H1_49150</name>
</gene>
<sequence>MSKNVDFEIGTIVTDVFLDSVQELLTGTVNNLRLGPSSLGTDRVALFLAGDTNNDKRGTANVGGRYVYTDVTQDSEPETTMANGPKTIYLSTTKNGSPQQPAFSITVGTSPPTVLSPATAYTRELGTATRTGAQLHNVKMHNGTQADADQYNEFTFRSAIDFEGTTDAENALLLRLRGQD</sequence>
<dbReference type="EMBL" id="BARS01031597">
    <property type="protein sequence ID" value="GAG19939.1"/>
    <property type="molecule type" value="Genomic_DNA"/>
</dbReference>
<feature type="non-terminal residue" evidence="1">
    <location>
        <position position="180"/>
    </location>
</feature>
<accession>X0VNH8</accession>
<proteinExistence type="predicted"/>
<dbReference type="AlphaFoldDB" id="X0VNH8"/>